<comment type="pathway">
    <text evidence="11">Cell wall biogenesis; peptidoglycan biosynthesis.</text>
</comment>
<dbReference type="Proteomes" id="UP000623958">
    <property type="component" value="Unassembled WGS sequence"/>
</dbReference>
<reference evidence="12" key="1">
    <citation type="journal article" date="2014" name="Int. J. Syst. Evol. Microbiol.">
        <title>Complete genome sequence of Corynebacterium casei LMG S-19264T (=DSM 44701T), isolated from a smear-ripened cheese.</title>
        <authorList>
            <consortium name="US DOE Joint Genome Institute (JGI-PGF)"/>
            <person name="Walter F."/>
            <person name="Albersmeier A."/>
            <person name="Kalinowski J."/>
            <person name="Ruckert C."/>
        </authorList>
    </citation>
    <scope>NUCLEOTIDE SEQUENCE</scope>
    <source>
        <strain evidence="12">JCM 13306</strain>
    </source>
</reference>
<dbReference type="Pfam" id="PF01098">
    <property type="entry name" value="FTSW_RODA_SPOVE"/>
    <property type="match status" value="1"/>
</dbReference>
<dbReference type="NCBIfam" id="TIGR02210">
    <property type="entry name" value="rodA_shape"/>
    <property type="match status" value="1"/>
</dbReference>
<evidence type="ECO:0000313" key="12">
    <source>
        <dbReference type="EMBL" id="GHH57178.1"/>
    </source>
</evidence>
<keyword evidence="13" id="KW-1185">Reference proteome</keyword>
<gene>
    <name evidence="11 12" type="primary">mrdB</name>
    <name evidence="11" type="synonym">rodA</name>
    <name evidence="12" type="ORF">GCM10009090_27940</name>
</gene>
<keyword evidence="9 11" id="KW-0472">Membrane</keyword>
<feature type="transmembrane region" description="Helical" evidence="11">
    <location>
        <begin position="343"/>
        <end position="364"/>
    </location>
</feature>
<keyword evidence="8 11" id="KW-1133">Transmembrane helix</keyword>
<dbReference type="HAMAP" id="MF_02079">
    <property type="entry name" value="PGT_RodA"/>
    <property type="match status" value="1"/>
</dbReference>
<dbReference type="GO" id="GO:0008360">
    <property type="term" value="P:regulation of cell shape"/>
    <property type="evidence" value="ECO:0007669"/>
    <property type="project" value="UniProtKB-KW"/>
</dbReference>
<dbReference type="InterPro" id="IPR018365">
    <property type="entry name" value="Cell_cycle_FtsW-rel_CS"/>
</dbReference>
<evidence type="ECO:0000313" key="13">
    <source>
        <dbReference type="Proteomes" id="UP000623958"/>
    </source>
</evidence>
<evidence type="ECO:0000256" key="1">
    <source>
        <dbReference type="ARBA" id="ARBA00004141"/>
    </source>
</evidence>
<dbReference type="GO" id="GO:0005886">
    <property type="term" value="C:plasma membrane"/>
    <property type="evidence" value="ECO:0007669"/>
    <property type="project" value="UniProtKB-SubCell"/>
</dbReference>
<dbReference type="EMBL" id="BNBA01000024">
    <property type="protein sequence ID" value="GHH57178.1"/>
    <property type="molecule type" value="Genomic_DNA"/>
</dbReference>
<comment type="catalytic activity">
    <reaction evidence="11">
        <text>[GlcNAc-(1-&gt;4)-Mur2Ac(oyl-L-Ala-gamma-D-Glu-L-Lys-D-Ala-D-Ala)](n)-di-trans,octa-cis-undecaprenyl diphosphate + beta-D-GlcNAc-(1-&gt;4)-Mur2Ac(oyl-L-Ala-gamma-D-Glu-L-Lys-D-Ala-D-Ala)-di-trans,octa-cis-undecaprenyl diphosphate = [GlcNAc-(1-&gt;4)-Mur2Ac(oyl-L-Ala-gamma-D-Glu-L-Lys-D-Ala-D-Ala)](n+1)-di-trans,octa-cis-undecaprenyl diphosphate + di-trans,octa-cis-undecaprenyl diphosphate + H(+)</text>
        <dbReference type="Rhea" id="RHEA:23708"/>
        <dbReference type="Rhea" id="RHEA-COMP:9602"/>
        <dbReference type="Rhea" id="RHEA-COMP:9603"/>
        <dbReference type="ChEBI" id="CHEBI:15378"/>
        <dbReference type="ChEBI" id="CHEBI:58405"/>
        <dbReference type="ChEBI" id="CHEBI:60033"/>
        <dbReference type="ChEBI" id="CHEBI:78435"/>
        <dbReference type="EC" id="2.4.99.28"/>
    </reaction>
</comment>
<keyword evidence="4 11" id="KW-0808">Transferase</keyword>
<evidence type="ECO:0000256" key="3">
    <source>
        <dbReference type="ARBA" id="ARBA00022676"/>
    </source>
</evidence>
<feature type="transmembrane region" description="Helical" evidence="11">
    <location>
        <begin position="310"/>
        <end position="337"/>
    </location>
</feature>
<comment type="caution">
    <text evidence="12">The sequence shown here is derived from an EMBL/GenBank/DDBJ whole genome shotgun (WGS) entry which is preliminary data.</text>
</comment>
<evidence type="ECO:0000256" key="5">
    <source>
        <dbReference type="ARBA" id="ARBA00022692"/>
    </source>
</evidence>
<dbReference type="PANTHER" id="PTHR30474">
    <property type="entry name" value="CELL CYCLE PROTEIN"/>
    <property type="match status" value="1"/>
</dbReference>
<feature type="transmembrane region" description="Helical" evidence="11">
    <location>
        <begin position="82"/>
        <end position="101"/>
    </location>
</feature>
<evidence type="ECO:0000256" key="4">
    <source>
        <dbReference type="ARBA" id="ARBA00022679"/>
    </source>
</evidence>
<dbReference type="InterPro" id="IPR011923">
    <property type="entry name" value="RodA/MrdB"/>
</dbReference>
<keyword evidence="6 11" id="KW-0133">Cell shape</keyword>
<comment type="subcellular location">
    <subcellularLocation>
        <location evidence="11">Cell inner membrane</location>
        <topology evidence="11">Multi-pass membrane protein</topology>
    </subcellularLocation>
    <subcellularLocation>
        <location evidence="1">Membrane</location>
        <topology evidence="1">Multi-pass membrane protein</topology>
    </subcellularLocation>
</comment>
<evidence type="ECO:0000256" key="11">
    <source>
        <dbReference type="HAMAP-Rule" id="MF_02079"/>
    </source>
</evidence>
<evidence type="ECO:0000256" key="7">
    <source>
        <dbReference type="ARBA" id="ARBA00022984"/>
    </source>
</evidence>
<accession>A0A919KIW0</accession>
<dbReference type="GO" id="GO:0015648">
    <property type="term" value="F:lipid-linked peptidoglycan transporter activity"/>
    <property type="evidence" value="ECO:0007669"/>
    <property type="project" value="TreeGrafter"/>
</dbReference>
<dbReference type="RefSeq" id="WP_140726792.1">
    <property type="nucleotide sequence ID" value="NZ_BNBA01000024.1"/>
</dbReference>
<feature type="transmembrane region" description="Helical" evidence="11">
    <location>
        <begin position="277"/>
        <end position="298"/>
    </location>
</feature>
<dbReference type="GO" id="GO:0009252">
    <property type="term" value="P:peptidoglycan biosynthetic process"/>
    <property type="evidence" value="ECO:0007669"/>
    <property type="project" value="UniProtKB-UniRule"/>
</dbReference>
<keyword evidence="11" id="KW-0997">Cell inner membrane</keyword>
<comment type="similarity">
    <text evidence="11">Belongs to the SEDS family. MrdB/RodA subfamily.</text>
</comment>
<dbReference type="EC" id="2.4.99.28" evidence="11"/>
<organism evidence="12 13">
    <name type="scientific">Xanthomonas boreopolis</name>
    <dbReference type="NCBI Taxonomy" id="86183"/>
    <lineage>
        <taxon>Bacteria</taxon>
        <taxon>Pseudomonadati</taxon>
        <taxon>Pseudomonadota</taxon>
        <taxon>Gammaproteobacteria</taxon>
        <taxon>Lysobacterales</taxon>
        <taxon>Lysobacteraceae</taxon>
        <taxon>Xanthomonas</taxon>
    </lineage>
</organism>
<feature type="transmembrane region" description="Helical" evidence="11">
    <location>
        <begin position="113"/>
        <end position="133"/>
    </location>
</feature>
<keyword evidence="10 11" id="KW-0961">Cell wall biogenesis/degradation</keyword>
<feature type="transmembrane region" description="Helical" evidence="11">
    <location>
        <begin position="187"/>
        <end position="207"/>
    </location>
</feature>
<feature type="transmembrane region" description="Helical" evidence="11">
    <location>
        <begin position="142"/>
        <end position="159"/>
    </location>
</feature>
<comment type="function">
    <text evidence="11">Peptidoglycan polymerase that is essential for cell wall elongation.</text>
</comment>
<evidence type="ECO:0000256" key="9">
    <source>
        <dbReference type="ARBA" id="ARBA00023136"/>
    </source>
</evidence>
<feature type="transmembrane region" description="Helical" evidence="11">
    <location>
        <begin position="51"/>
        <end position="70"/>
    </location>
</feature>
<reference evidence="12" key="2">
    <citation type="submission" date="2020-09" db="EMBL/GenBank/DDBJ databases">
        <authorList>
            <person name="Sun Q."/>
            <person name="Ohkuma M."/>
        </authorList>
    </citation>
    <scope>NUCLEOTIDE SEQUENCE</scope>
    <source>
        <strain evidence="12">JCM 13306</strain>
    </source>
</reference>
<protein>
    <recommendedName>
        <fullName evidence="11">Peptidoglycan glycosyltransferase MrdB</fullName>
        <shortName evidence="11">PGT</shortName>
        <ecNumber evidence="11">2.4.99.28</ecNumber>
    </recommendedName>
    <alternativeName>
        <fullName evidence="11">Cell elongation protein RodA</fullName>
    </alternativeName>
    <alternativeName>
        <fullName evidence="11">Cell wall polymerase</fullName>
    </alternativeName>
    <alternativeName>
        <fullName evidence="11">Peptidoglycan polymerase</fullName>
        <shortName evidence="11">PG polymerase</shortName>
    </alternativeName>
</protein>
<dbReference type="GO" id="GO:0071555">
    <property type="term" value="P:cell wall organization"/>
    <property type="evidence" value="ECO:0007669"/>
    <property type="project" value="UniProtKB-KW"/>
</dbReference>
<keyword evidence="2 11" id="KW-1003">Cell membrane</keyword>
<keyword evidence="7 11" id="KW-0573">Peptidoglycan synthesis</keyword>
<dbReference type="InterPro" id="IPR001182">
    <property type="entry name" value="FtsW/RodA"/>
</dbReference>
<evidence type="ECO:0000256" key="6">
    <source>
        <dbReference type="ARBA" id="ARBA00022960"/>
    </source>
</evidence>
<evidence type="ECO:0000256" key="8">
    <source>
        <dbReference type="ARBA" id="ARBA00022989"/>
    </source>
</evidence>
<keyword evidence="5 11" id="KW-0812">Transmembrane</keyword>
<evidence type="ECO:0000256" key="10">
    <source>
        <dbReference type="ARBA" id="ARBA00023316"/>
    </source>
</evidence>
<sequence>MKDFLRWLLDLGARFARTLDWPLCLALGALMAMGLMVMHSAGGATGGSGRLVAAQGVRFAIGLVAMWAISRVSVLRLRAWTPLVYALSMLPLLAVFVLGTGKYGRQWLDLKLFYLQPAELLKISLPMMVAWYLHRMPLPPRIPTVLASAVIIGVPTALIMLQPDFGTGVLIAASGVFVLLLAGLPWWWVGIGVGGVAAVAPVAWFWLLRPYQKDRIMMFLNPENDALGAGWNIIQSKIAIGSGGLSGKGWGLGSQSHLNFIPEQTTDFAFSVLSEEFGWIGVATVLALYLVVIARCLWIAAQARDTYSRLLAGATGLSFFVYVIVNGGMISGLLPVVGVPMPLMSYGGTSAVSLLAGLGLVMAVKTHRPVHGGY</sequence>
<proteinExistence type="inferred from homology"/>
<feature type="transmembrane region" description="Helical" evidence="11">
    <location>
        <begin position="21"/>
        <end position="39"/>
    </location>
</feature>
<keyword evidence="3 11" id="KW-0328">Glycosyltransferase</keyword>
<dbReference type="GO" id="GO:0051301">
    <property type="term" value="P:cell division"/>
    <property type="evidence" value="ECO:0007669"/>
    <property type="project" value="InterPro"/>
</dbReference>
<dbReference type="PROSITE" id="PS00428">
    <property type="entry name" value="FTSW_RODA_SPOVE"/>
    <property type="match status" value="1"/>
</dbReference>
<dbReference type="GO" id="GO:0032153">
    <property type="term" value="C:cell division site"/>
    <property type="evidence" value="ECO:0007669"/>
    <property type="project" value="TreeGrafter"/>
</dbReference>
<dbReference type="AlphaFoldDB" id="A0A919KIW0"/>
<name>A0A919KIW0_9XANT</name>
<dbReference type="GO" id="GO:0008955">
    <property type="term" value="F:peptidoglycan glycosyltransferase activity"/>
    <property type="evidence" value="ECO:0007669"/>
    <property type="project" value="UniProtKB-UniRule"/>
</dbReference>
<dbReference type="PANTHER" id="PTHR30474:SF1">
    <property type="entry name" value="PEPTIDOGLYCAN GLYCOSYLTRANSFERASE MRDB"/>
    <property type="match status" value="1"/>
</dbReference>
<feature type="transmembrane region" description="Helical" evidence="11">
    <location>
        <begin position="165"/>
        <end position="182"/>
    </location>
</feature>
<evidence type="ECO:0000256" key="2">
    <source>
        <dbReference type="ARBA" id="ARBA00022475"/>
    </source>
</evidence>